<comment type="similarity">
    <text evidence="2 11">Belongs to the nuclear hormone receptor family.</text>
</comment>
<dbReference type="AlphaFoldDB" id="A0AAV5V9U2"/>
<sequence length="399" mass="45891">YRTSKTADSTCSVCGKPATGTHYLSVSCNGCRSFFRRSIALEKKYNCKRAGFSKKECFLRHRCKHCRMALCLESGMNSEGVRTEGIMGDEENTHDDNEVPNDLLEITPLGRHNPKLIEQALDRFMQDLLMIESAHDRLRISKYTPMMTPELVMEEFTSGSSKLGIDFGPMRATPYPSMSVRLIPLEIALKQRVQLDFSNFDYSSRKLWTFQDVVYSIEFIKALPFFHLLDYASKRVLIASALFCSNFTSAYYSYCHHSDRTCYPDGGTMSWRAEIQAQSPDSTRFHTKTIATMREAQLDTREYTLLKVMLICNPLLKGLTPNDMKLLQQEKERCAKTLFSYVLSRRGFTKGPAIYVQLLSVIDVVYQLTTFQKNQQIFMLALGLYKYRIPFNEEIFHSS</sequence>
<dbReference type="InterPro" id="IPR049636">
    <property type="entry name" value="HNF4-like_DBD"/>
</dbReference>
<dbReference type="Pfam" id="PF00104">
    <property type="entry name" value="Hormone_recep"/>
    <property type="match status" value="1"/>
</dbReference>
<proteinExistence type="inferred from homology"/>
<evidence type="ECO:0000256" key="10">
    <source>
        <dbReference type="ARBA" id="ARBA00023242"/>
    </source>
</evidence>
<evidence type="ECO:0000256" key="4">
    <source>
        <dbReference type="ARBA" id="ARBA00022771"/>
    </source>
</evidence>
<dbReference type="SMART" id="SM00399">
    <property type="entry name" value="ZnF_C4"/>
    <property type="match status" value="1"/>
</dbReference>
<reference evidence="14" key="1">
    <citation type="submission" date="2023-10" db="EMBL/GenBank/DDBJ databases">
        <title>Genome assembly of Pristionchus species.</title>
        <authorList>
            <person name="Yoshida K."/>
            <person name="Sommer R.J."/>
        </authorList>
    </citation>
    <scope>NUCLEOTIDE SEQUENCE</scope>
    <source>
        <strain evidence="14">RS5133</strain>
    </source>
</reference>
<evidence type="ECO:0000313" key="15">
    <source>
        <dbReference type="Proteomes" id="UP001432322"/>
    </source>
</evidence>
<keyword evidence="8 11" id="KW-0804">Transcription</keyword>
<dbReference type="GO" id="GO:0005634">
    <property type="term" value="C:nucleus"/>
    <property type="evidence" value="ECO:0007669"/>
    <property type="project" value="UniProtKB-SubCell"/>
</dbReference>
<dbReference type="SUPFAM" id="SSF48508">
    <property type="entry name" value="Nuclear receptor ligand-binding domain"/>
    <property type="match status" value="1"/>
</dbReference>
<dbReference type="InterPro" id="IPR035500">
    <property type="entry name" value="NHR-like_dom_sf"/>
</dbReference>
<evidence type="ECO:0000259" key="12">
    <source>
        <dbReference type="PROSITE" id="PS51030"/>
    </source>
</evidence>
<keyword evidence="9 11" id="KW-0675">Receptor</keyword>
<dbReference type="InterPro" id="IPR013088">
    <property type="entry name" value="Znf_NHR/GATA"/>
</dbReference>
<keyword evidence="15" id="KW-1185">Reference proteome</keyword>
<dbReference type="PROSITE" id="PS51030">
    <property type="entry name" value="NUCLEAR_REC_DBD_2"/>
    <property type="match status" value="1"/>
</dbReference>
<accession>A0AAV5V9U2</accession>
<feature type="domain" description="NR LBD" evidence="13">
    <location>
        <begin position="174"/>
        <end position="398"/>
    </location>
</feature>
<dbReference type="PROSITE" id="PS51843">
    <property type="entry name" value="NR_LBD"/>
    <property type="match status" value="1"/>
</dbReference>
<dbReference type="GO" id="GO:0003700">
    <property type="term" value="F:DNA-binding transcription factor activity"/>
    <property type="evidence" value="ECO:0007669"/>
    <property type="project" value="InterPro"/>
</dbReference>
<evidence type="ECO:0000256" key="7">
    <source>
        <dbReference type="ARBA" id="ARBA00023125"/>
    </source>
</evidence>
<evidence type="ECO:0000313" key="14">
    <source>
        <dbReference type="EMBL" id="GMT15572.1"/>
    </source>
</evidence>
<dbReference type="PROSITE" id="PS00031">
    <property type="entry name" value="NUCLEAR_REC_DBD_1"/>
    <property type="match status" value="1"/>
</dbReference>
<keyword evidence="4 11" id="KW-0863">Zinc-finger</keyword>
<evidence type="ECO:0008006" key="16">
    <source>
        <dbReference type="Google" id="ProtNLM"/>
    </source>
</evidence>
<dbReference type="EMBL" id="BTSY01000002">
    <property type="protein sequence ID" value="GMT15572.1"/>
    <property type="molecule type" value="Genomic_DNA"/>
</dbReference>
<evidence type="ECO:0000256" key="1">
    <source>
        <dbReference type="ARBA" id="ARBA00004123"/>
    </source>
</evidence>
<keyword evidence="7 11" id="KW-0238">DNA-binding</keyword>
<evidence type="ECO:0000256" key="8">
    <source>
        <dbReference type="ARBA" id="ARBA00023163"/>
    </source>
</evidence>
<dbReference type="PRINTS" id="PR00047">
    <property type="entry name" value="STROIDFINGER"/>
</dbReference>
<protein>
    <recommendedName>
        <fullName evidence="16">Nuclear receptor</fullName>
    </recommendedName>
</protein>
<dbReference type="PANTHER" id="PTHR24083">
    <property type="entry name" value="NUCLEAR HORMONE RECEPTOR"/>
    <property type="match status" value="1"/>
</dbReference>
<feature type="domain" description="Nuclear receptor" evidence="12">
    <location>
        <begin position="8"/>
        <end position="83"/>
    </location>
</feature>
<dbReference type="Pfam" id="PF00105">
    <property type="entry name" value="zf-C4"/>
    <property type="match status" value="1"/>
</dbReference>
<dbReference type="SMART" id="SM00430">
    <property type="entry name" value="HOLI"/>
    <property type="match status" value="1"/>
</dbReference>
<dbReference type="InterPro" id="IPR001628">
    <property type="entry name" value="Znf_hrmn_rcpt"/>
</dbReference>
<organism evidence="14 15">
    <name type="scientific">Pristionchus fissidentatus</name>
    <dbReference type="NCBI Taxonomy" id="1538716"/>
    <lineage>
        <taxon>Eukaryota</taxon>
        <taxon>Metazoa</taxon>
        <taxon>Ecdysozoa</taxon>
        <taxon>Nematoda</taxon>
        <taxon>Chromadorea</taxon>
        <taxon>Rhabditida</taxon>
        <taxon>Rhabditina</taxon>
        <taxon>Diplogasteromorpha</taxon>
        <taxon>Diplogasteroidea</taxon>
        <taxon>Neodiplogasteridae</taxon>
        <taxon>Pristionchus</taxon>
    </lineage>
</organism>
<evidence type="ECO:0000256" key="5">
    <source>
        <dbReference type="ARBA" id="ARBA00022833"/>
    </source>
</evidence>
<dbReference type="GO" id="GO:0008270">
    <property type="term" value="F:zinc ion binding"/>
    <property type="evidence" value="ECO:0007669"/>
    <property type="project" value="UniProtKB-KW"/>
</dbReference>
<dbReference type="InterPro" id="IPR000536">
    <property type="entry name" value="Nucl_hrmn_rcpt_lig-bd"/>
</dbReference>
<dbReference type="Gene3D" id="1.10.565.10">
    <property type="entry name" value="Retinoid X Receptor"/>
    <property type="match status" value="1"/>
</dbReference>
<keyword evidence="3 11" id="KW-0479">Metal-binding</keyword>
<evidence type="ECO:0000256" key="6">
    <source>
        <dbReference type="ARBA" id="ARBA00023015"/>
    </source>
</evidence>
<dbReference type="PRINTS" id="PR00398">
    <property type="entry name" value="STRDHORMONER"/>
</dbReference>
<comment type="subcellular location">
    <subcellularLocation>
        <location evidence="1 11">Nucleus</location>
    </subcellularLocation>
</comment>
<feature type="non-terminal residue" evidence="14">
    <location>
        <position position="1"/>
    </location>
</feature>
<dbReference type="CDD" id="cd06960">
    <property type="entry name" value="NR_DBD_HNF4A"/>
    <property type="match status" value="1"/>
</dbReference>
<evidence type="ECO:0000256" key="9">
    <source>
        <dbReference type="ARBA" id="ARBA00023170"/>
    </source>
</evidence>
<comment type="caution">
    <text evidence="14">The sequence shown here is derived from an EMBL/GenBank/DDBJ whole genome shotgun (WGS) entry which is preliminary data.</text>
</comment>
<dbReference type="GO" id="GO:0000978">
    <property type="term" value="F:RNA polymerase II cis-regulatory region sequence-specific DNA binding"/>
    <property type="evidence" value="ECO:0007669"/>
    <property type="project" value="InterPro"/>
</dbReference>
<dbReference type="InterPro" id="IPR001723">
    <property type="entry name" value="Nuclear_hrmn_rcpt"/>
</dbReference>
<evidence type="ECO:0000259" key="13">
    <source>
        <dbReference type="PROSITE" id="PS51843"/>
    </source>
</evidence>
<evidence type="ECO:0000256" key="2">
    <source>
        <dbReference type="ARBA" id="ARBA00005993"/>
    </source>
</evidence>
<keyword evidence="5 11" id="KW-0862">Zinc</keyword>
<dbReference type="InterPro" id="IPR050274">
    <property type="entry name" value="Nuclear_hormone_rcpt_NR2"/>
</dbReference>
<dbReference type="Proteomes" id="UP001432322">
    <property type="component" value="Unassembled WGS sequence"/>
</dbReference>
<gene>
    <name evidence="14" type="ORF">PFISCL1PPCAC_6869</name>
</gene>
<name>A0AAV5V9U2_9BILA</name>
<dbReference type="SUPFAM" id="SSF57716">
    <property type="entry name" value="Glucocorticoid receptor-like (DNA-binding domain)"/>
    <property type="match status" value="1"/>
</dbReference>
<keyword evidence="6 11" id="KW-0805">Transcription regulation</keyword>
<evidence type="ECO:0000256" key="11">
    <source>
        <dbReference type="RuleBase" id="RU004334"/>
    </source>
</evidence>
<keyword evidence="10 11" id="KW-0539">Nucleus</keyword>
<evidence type="ECO:0000256" key="3">
    <source>
        <dbReference type="ARBA" id="ARBA00022723"/>
    </source>
</evidence>
<dbReference type="Gene3D" id="3.30.50.10">
    <property type="entry name" value="Erythroid Transcription Factor GATA-1, subunit A"/>
    <property type="match status" value="1"/>
</dbReference>